<dbReference type="AlphaFoldDB" id="A0AAV7P1H0"/>
<protein>
    <submittedName>
        <fullName evidence="2">Uncharacterized protein</fullName>
    </submittedName>
</protein>
<dbReference type="EMBL" id="JANPWB010000012">
    <property type="protein sequence ID" value="KAJ1120468.1"/>
    <property type="molecule type" value="Genomic_DNA"/>
</dbReference>
<proteinExistence type="predicted"/>
<name>A0AAV7P1H0_PLEWA</name>
<dbReference type="Proteomes" id="UP001066276">
    <property type="component" value="Chromosome 8"/>
</dbReference>
<reference evidence="2" key="1">
    <citation type="journal article" date="2022" name="bioRxiv">
        <title>Sequencing and chromosome-scale assembly of the giantPleurodeles waltlgenome.</title>
        <authorList>
            <person name="Brown T."/>
            <person name="Elewa A."/>
            <person name="Iarovenko S."/>
            <person name="Subramanian E."/>
            <person name="Araus A.J."/>
            <person name="Petzold A."/>
            <person name="Susuki M."/>
            <person name="Suzuki K.-i.T."/>
            <person name="Hayashi T."/>
            <person name="Toyoda A."/>
            <person name="Oliveira C."/>
            <person name="Osipova E."/>
            <person name="Leigh N.D."/>
            <person name="Simon A."/>
            <person name="Yun M.H."/>
        </authorList>
    </citation>
    <scope>NUCLEOTIDE SEQUENCE</scope>
    <source>
        <strain evidence="2">20211129_DDA</strain>
        <tissue evidence="2">Liver</tissue>
    </source>
</reference>
<evidence type="ECO:0000313" key="2">
    <source>
        <dbReference type="EMBL" id="KAJ1120468.1"/>
    </source>
</evidence>
<organism evidence="2 3">
    <name type="scientific">Pleurodeles waltl</name>
    <name type="common">Iberian ribbed newt</name>
    <dbReference type="NCBI Taxonomy" id="8319"/>
    <lineage>
        <taxon>Eukaryota</taxon>
        <taxon>Metazoa</taxon>
        <taxon>Chordata</taxon>
        <taxon>Craniata</taxon>
        <taxon>Vertebrata</taxon>
        <taxon>Euteleostomi</taxon>
        <taxon>Amphibia</taxon>
        <taxon>Batrachia</taxon>
        <taxon>Caudata</taxon>
        <taxon>Salamandroidea</taxon>
        <taxon>Salamandridae</taxon>
        <taxon>Pleurodelinae</taxon>
        <taxon>Pleurodeles</taxon>
    </lineage>
</organism>
<accession>A0AAV7P1H0</accession>
<feature type="region of interest" description="Disordered" evidence="1">
    <location>
        <begin position="50"/>
        <end position="124"/>
    </location>
</feature>
<comment type="caution">
    <text evidence="2">The sequence shown here is derived from an EMBL/GenBank/DDBJ whole genome shotgun (WGS) entry which is preliminary data.</text>
</comment>
<feature type="compositionally biased region" description="Low complexity" evidence="1">
    <location>
        <begin position="88"/>
        <end position="114"/>
    </location>
</feature>
<sequence>MLLPQLAPLPSPSPFPSLIYMCCYTQHRAVQTSRPDRGCRDLSCRSRACRAQQTEASRGADQSGWRERRPEDAEPPQRLDAGRPPRDASASLLMGSLGSCAPARGRGGTRRAPGWCPASAWVAD</sequence>
<gene>
    <name evidence="2" type="ORF">NDU88_008633</name>
</gene>
<feature type="compositionally biased region" description="Basic and acidic residues" evidence="1">
    <location>
        <begin position="64"/>
        <end position="86"/>
    </location>
</feature>
<evidence type="ECO:0000313" key="3">
    <source>
        <dbReference type="Proteomes" id="UP001066276"/>
    </source>
</evidence>
<keyword evidence="3" id="KW-1185">Reference proteome</keyword>
<evidence type="ECO:0000256" key="1">
    <source>
        <dbReference type="SAM" id="MobiDB-lite"/>
    </source>
</evidence>